<feature type="domain" description="GTP-binding protein TrmE N-terminal" evidence="9">
    <location>
        <begin position="4"/>
        <end position="118"/>
    </location>
</feature>
<dbReference type="Gene3D" id="1.20.120.430">
    <property type="entry name" value="tRNA modification GTPase MnmE domain 2"/>
    <property type="match status" value="1"/>
</dbReference>
<feature type="binding site" evidence="7">
    <location>
        <position position="21"/>
    </location>
    <ligand>
        <name>(6S)-5-formyl-5,6,7,8-tetrahydrofolate</name>
        <dbReference type="ChEBI" id="CHEBI:57457"/>
    </ligand>
</feature>
<dbReference type="GO" id="GO:0046872">
    <property type="term" value="F:metal ion binding"/>
    <property type="evidence" value="ECO:0007669"/>
    <property type="project" value="UniProtKB-KW"/>
</dbReference>
<comment type="cofactor">
    <cofactor evidence="7">
        <name>K(+)</name>
        <dbReference type="ChEBI" id="CHEBI:29103"/>
    </cofactor>
    <text evidence="7">Binds 1 potassium ion per subunit.</text>
</comment>
<dbReference type="FunFam" id="3.30.1360.120:FF:000007">
    <property type="entry name" value="tRNA modification GTPase GTPBP3, mitochondrial"/>
    <property type="match status" value="1"/>
</dbReference>
<feature type="binding site" evidence="7">
    <location>
        <position position="118"/>
    </location>
    <ligand>
        <name>(6S)-5-formyl-5,6,7,8-tetrahydrofolate</name>
        <dbReference type="ChEBI" id="CHEBI:57457"/>
    </ligand>
</feature>
<dbReference type="SUPFAM" id="SSF116878">
    <property type="entry name" value="TrmE connector domain"/>
    <property type="match status" value="1"/>
</dbReference>
<keyword evidence="3 7" id="KW-0547">Nucleotide-binding</keyword>
<dbReference type="GO" id="GO:0005737">
    <property type="term" value="C:cytoplasm"/>
    <property type="evidence" value="ECO:0007669"/>
    <property type="project" value="UniProtKB-SubCell"/>
</dbReference>
<evidence type="ECO:0000313" key="11">
    <source>
        <dbReference type="EMBL" id="MBB3938772.1"/>
    </source>
</evidence>
<evidence type="ECO:0000256" key="2">
    <source>
        <dbReference type="ARBA" id="ARBA00022694"/>
    </source>
</evidence>
<comment type="similarity">
    <text evidence="1 7">Belongs to the TRAFAC class TrmE-Era-EngA-EngB-Septin-like GTPase superfamily. TrmE GTPase family.</text>
</comment>
<dbReference type="Pfam" id="PF12631">
    <property type="entry name" value="MnmE_helical"/>
    <property type="match status" value="1"/>
</dbReference>
<dbReference type="InterPro" id="IPR004520">
    <property type="entry name" value="GTPase_MnmE"/>
</dbReference>
<feature type="binding site" evidence="7">
    <location>
        <position position="227"/>
    </location>
    <ligand>
        <name>Mg(2+)</name>
        <dbReference type="ChEBI" id="CHEBI:18420"/>
    </ligand>
</feature>
<feature type="binding site" evidence="7">
    <location>
        <position position="78"/>
    </location>
    <ligand>
        <name>(6S)-5-formyl-5,6,7,8-tetrahydrofolate</name>
        <dbReference type="ChEBI" id="CHEBI:57457"/>
    </ligand>
</feature>
<dbReference type="PANTHER" id="PTHR42714">
    <property type="entry name" value="TRNA MODIFICATION GTPASE GTPBP3"/>
    <property type="match status" value="1"/>
</dbReference>
<dbReference type="InterPro" id="IPR005225">
    <property type="entry name" value="Small_GTP-bd"/>
</dbReference>
<keyword evidence="7" id="KW-0479">Metal-binding</keyword>
<evidence type="ECO:0000256" key="5">
    <source>
        <dbReference type="ARBA" id="ARBA00022958"/>
    </source>
</evidence>
<feature type="binding site" evidence="7">
    <location>
        <begin position="242"/>
        <end position="248"/>
    </location>
    <ligand>
        <name>GTP</name>
        <dbReference type="ChEBI" id="CHEBI:37565"/>
    </ligand>
</feature>
<evidence type="ECO:0000256" key="6">
    <source>
        <dbReference type="ARBA" id="ARBA00023134"/>
    </source>
</evidence>
<evidence type="ECO:0000256" key="4">
    <source>
        <dbReference type="ARBA" id="ARBA00022801"/>
    </source>
</evidence>
<reference evidence="11 12" key="1">
    <citation type="submission" date="2020-08" db="EMBL/GenBank/DDBJ databases">
        <title>Genomic Encyclopedia of Type Strains, Phase IV (KMG-IV): sequencing the most valuable type-strain genomes for metagenomic binning, comparative biology and taxonomic classification.</title>
        <authorList>
            <person name="Goeker M."/>
        </authorList>
    </citation>
    <scope>NUCLEOTIDE SEQUENCE [LARGE SCALE GENOMIC DNA]</scope>
    <source>
        <strain evidence="11 12">DSM 27568</strain>
    </source>
</reference>
<feature type="binding site" evidence="7">
    <location>
        <begin position="223"/>
        <end position="228"/>
    </location>
    <ligand>
        <name>GTP</name>
        <dbReference type="ChEBI" id="CHEBI:37565"/>
    </ligand>
</feature>
<comment type="caution">
    <text evidence="7">Lacks conserved residue(s) required for the propagation of feature annotation.</text>
</comment>
<evidence type="ECO:0000256" key="1">
    <source>
        <dbReference type="ARBA" id="ARBA00011043"/>
    </source>
</evidence>
<organism evidence="11 12">
    <name type="scientific">Novosphingobium fluoreni</name>
    <dbReference type="NCBI Taxonomy" id="1391222"/>
    <lineage>
        <taxon>Bacteria</taxon>
        <taxon>Pseudomonadati</taxon>
        <taxon>Pseudomonadota</taxon>
        <taxon>Alphaproteobacteria</taxon>
        <taxon>Sphingomonadales</taxon>
        <taxon>Sphingomonadaceae</taxon>
        <taxon>Novosphingobium</taxon>
    </lineage>
</organism>
<dbReference type="InterPro" id="IPR031168">
    <property type="entry name" value="G_TrmE"/>
</dbReference>
<dbReference type="Proteomes" id="UP000561459">
    <property type="component" value="Unassembled WGS sequence"/>
</dbReference>
<feature type="binding site" evidence="7">
    <location>
        <position position="248"/>
    </location>
    <ligand>
        <name>Mg(2+)</name>
        <dbReference type="ChEBI" id="CHEBI:18420"/>
    </ligand>
</feature>
<dbReference type="Pfam" id="PF10396">
    <property type="entry name" value="TrmE_N"/>
    <property type="match status" value="1"/>
</dbReference>
<gene>
    <name evidence="7" type="primary">mnmE</name>
    <name evidence="7" type="synonym">trmE</name>
    <name evidence="11" type="ORF">GGR39_000401</name>
</gene>
<evidence type="ECO:0000256" key="7">
    <source>
        <dbReference type="HAMAP-Rule" id="MF_00379"/>
    </source>
</evidence>
<evidence type="ECO:0000259" key="10">
    <source>
        <dbReference type="Pfam" id="PF12631"/>
    </source>
</evidence>
<evidence type="ECO:0000256" key="3">
    <source>
        <dbReference type="ARBA" id="ARBA00022741"/>
    </source>
</evidence>
<evidence type="ECO:0000259" key="9">
    <source>
        <dbReference type="Pfam" id="PF10396"/>
    </source>
</evidence>
<keyword evidence="2 7" id="KW-0819">tRNA processing</keyword>
<dbReference type="GO" id="GO:0003924">
    <property type="term" value="F:GTPase activity"/>
    <property type="evidence" value="ECO:0007669"/>
    <property type="project" value="UniProtKB-UniRule"/>
</dbReference>
<keyword evidence="6 7" id="KW-0342">GTP-binding</keyword>
<keyword evidence="7" id="KW-0460">Magnesium</keyword>
<protein>
    <recommendedName>
        <fullName evidence="7">tRNA modification GTPase MnmE</fullName>
        <ecNumber evidence="7">3.6.-.-</ecNumber>
    </recommendedName>
</protein>
<evidence type="ECO:0000313" key="12">
    <source>
        <dbReference type="Proteomes" id="UP000561459"/>
    </source>
</evidence>
<feature type="domain" description="MnmE helical" evidence="10">
    <location>
        <begin position="121"/>
        <end position="422"/>
    </location>
</feature>
<accession>A0A7W6C5G0</accession>
<dbReference type="RefSeq" id="WP_183615647.1">
    <property type="nucleotide sequence ID" value="NZ_JACIDY010000001.1"/>
</dbReference>
<dbReference type="InterPro" id="IPR027368">
    <property type="entry name" value="MnmE_dom2"/>
</dbReference>
<comment type="function">
    <text evidence="7">Exhibits a very high intrinsic GTPase hydrolysis rate. Involved in the addition of a carboxymethylaminomethyl (cmnm) group at the wobble position (U34) of certain tRNAs, forming tRNA-cmnm(5)s(2)U34.</text>
</comment>
<dbReference type="GO" id="GO:0005525">
    <property type="term" value="F:GTP binding"/>
    <property type="evidence" value="ECO:0007669"/>
    <property type="project" value="UniProtKB-UniRule"/>
</dbReference>
<dbReference type="InterPro" id="IPR018948">
    <property type="entry name" value="GTP-bd_TrmE_N"/>
</dbReference>
<dbReference type="GO" id="GO:0030488">
    <property type="term" value="P:tRNA methylation"/>
    <property type="evidence" value="ECO:0007669"/>
    <property type="project" value="TreeGrafter"/>
</dbReference>
<evidence type="ECO:0000259" key="8">
    <source>
        <dbReference type="Pfam" id="PF01926"/>
    </source>
</evidence>
<dbReference type="GO" id="GO:0002098">
    <property type="term" value="P:tRNA wobble uridine modification"/>
    <property type="evidence" value="ECO:0007669"/>
    <property type="project" value="TreeGrafter"/>
</dbReference>
<feature type="binding site" evidence="7">
    <location>
        <position position="425"/>
    </location>
    <ligand>
        <name>(6S)-5-formyl-5,6,7,8-tetrahydrofolate</name>
        <dbReference type="ChEBI" id="CHEBI:57457"/>
    </ligand>
</feature>
<proteinExistence type="inferred from homology"/>
<comment type="subcellular location">
    <subcellularLocation>
        <location evidence="7">Cytoplasm</location>
    </subcellularLocation>
</comment>
<keyword evidence="7" id="KW-0963">Cytoplasm</keyword>
<keyword evidence="4 7" id="KW-0378">Hydrolase</keyword>
<dbReference type="HAMAP" id="MF_00379">
    <property type="entry name" value="GTPase_MnmE"/>
    <property type="match status" value="1"/>
</dbReference>
<feature type="domain" description="G" evidence="8">
    <location>
        <begin position="215"/>
        <end position="317"/>
    </location>
</feature>
<comment type="caution">
    <text evidence="11">The sequence shown here is derived from an EMBL/GenBank/DDBJ whole genome shotgun (WGS) entry which is preliminary data.</text>
</comment>
<dbReference type="Pfam" id="PF01926">
    <property type="entry name" value="MMR_HSR1"/>
    <property type="match status" value="1"/>
</dbReference>
<dbReference type="EMBL" id="JACIDY010000001">
    <property type="protein sequence ID" value="MBB3938772.1"/>
    <property type="molecule type" value="Genomic_DNA"/>
</dbReference>
<dbReference type="AlphaFoldDB" id="A0A7W6C5G0"/>
<comment type="subunit">
    <text evidence="7">Homodimer. Heterotetramer of two MnmE and two MnmG subunits.</text>
</comment>
<dbReference type="InterPro" id="IPR027266">
    <property type="entry name" value="TrmE/GcvT-like"/>
</dbReference>
<dbReference type="EC" id="3.6.-.-" evidence="7"/>
<name>A0A7W6C5G0_9SPHN</name>
<dbReference type="NCBIfam" id="TIGR00231">
    <property type="entry name" value="small_GTP"/>
    <property type="match status" value="1"/>
</dbReference>
<dbReference type="Gene3D" id="3.30.1360.120">
    <property type="entry name" value="Probable tRNA modification gtpase trme, domain 1"/>
    <property type="match status" value="1"/>
</dbReference>
<dbReference type="InterPro" id="IPR006073">
    <property type="entry name" value="GTP-bd"/>
</dbReference>
<dbReference type="NCBIfam" id="NF003661">
    <property type="entry name" value="PRK05291.1-3"/>
    <property type="match status" value="1"/>
</dbReference>
<dbReference type="PANTHER" id="PTHR42714:SF2">
    <property type="entry name" value="TRNA MODIFICATION GTPASE GTPBP3, MITOCHONDRIAL"/>
    <property type="match status" value="1"/>
</dbReference>
<feature type="binding site" evidence="7">
    <location>
        <begin position="267"/>
        <end position="270"/>
    </location>
    <ligand>
        <name>GTP</name>
        <dbReference type="ChEBI" id="CHEBI:37565"/>
    </ligand>
</feature>
<dbReference type="CDD" id="cd04164">
    <property type="entry name" value="trmE"/>
    <property type="match status" value="1"/>
</dbReference>
<sequence length="425" mass="45115">MNDTIFALSSGLPPAAIAIVRISGPSAAFAVTSLAGTLPSPKVASLRQLRDHDSNQLDEAIVLWFPGPSTVTGEDLAEFHLHGGRAVLAAVQHALNQLPGLRPADAGEFTRRAFANGRVDLAEAEGLADLLSAETELQRRLAMSMATGALSTKVESWRDQVLTISARIEAILDFGDEDDVGSAVPDFTPDIVKLLSNLHEVRNAPRAEALREGFRVVLAGPPNAGKSSLFNALVEDEAAITASIPGTTRDVLSRPIALEGVPFLFFDTAGLRMEAADEIEAIGIERASAELDRADLILWMGDEGEKVGDQLWEIESFADCQGPGKAKPRHRISAITGEGIAGLKSDLVATARSVMASPIGIALNERQHSLLSDAAMAMDGALKSPDPLLKAEALRAGRVAFDKLLGRSTTEDMLDSLFGRFCIGK</sequence>
<dbReference type="InterPro" id="IPR025867">
    <property type="entry name" value="MnmE_helical"/>
</dbReference>
<keyword evidence="5 7" id="KW-0630">Potassium</keyword>
<dbReference type="Gene3D" id="3.40.50.300">
    <property type="entry name" value="P-loop containing nucleotide triphosphate hydrolases"/>
    <property type="match status" value="1"/>
</dbReference>
<dbReference type="SUPFAM" id="SSF103025">
    <property type="entry name" value="Folate-binding domain"/>
    <property type="match status" value="1"/>
</dbReference>
<dbReference type="SUPFAM" id="SSF52540">
    <property type="entry name" value="P-loop containing nucleoside triphosphate hydrolases"/>
    <property type="match status" value="1"/>
</dbReference>
<dbReference type="CDD" id="cd14858">
    <property type="entry name" value="TrmE_N"/>
    <property type="match status" value="1"/>
</dbReference>
<dbReference type="InterPro" id="IPR027417">
    <property type="entry name" value="P-loop_NTPase"/>
</dbReference>
<keyword evidence="12" id="KW-1185">Reference proteome</keyword>